<evidence type="ECO:0000256" key="3">
    <source>
        <dbReference type="ARBA" id="ARBA00022598"/>
    </source>
</evidence>
<comment type="caution">
    <text evidence="12">The sequence shown here is derived from an EMBL/GenBank/DDBJ whole genome shotgun (WGS) entry which is preliminary data.</text>
</comment>
<evidence type="ECO:0000313" key="12">
    <source>
        <dbReference type="EMBL" id="MDR6593997.1"/>
    </source>
</evidence>
<keyword evidence="3 12" id="KW-0436">Ligase</keyword>
<evidence type="ECO:0000256" key="6">
    <source>
        <dbReference type="ARBA" id="ARBA00022741"/>
    </source>
</evidence>
<dbReference type="Pfam" id="PF08443">
    <property type="entry name" value="RimK"/>
    <property type="match status" value="1"/>
</dbReference>
<accession>A0ABU1PTM7</accession>
<dbReference type="NCBIfam" id="TIGR02144">
    <property type="entry name" value="LysX_arch"/>
    <property type="match status" value="1"/>
</dbReference>
<evidence type="ECO:0000256" key="9">
    <source>
        <dbReference type="ARBA" id="ARBA00029440"/>
    </source>
</evidence>
<dbReference type="InterPro" id="IPR016185">
    <property type="entry name" value="PreATP-grasp_dom_sf"/>
</dbReference>
<evidence type="ECO:0000256" key="2">
    <source>
        <dbReference type="ARBA" id="ARBA00006239"/>
    </source>
</evidence>
<name>A0ABU1PTM7_9PSEU</name>
<dbReference type="SUPFAM" id="SSF56059">
    <property type="entry name" value="Glutathione synthetase ATP-binding domain-like"/>
    <property type="match status" value="1"/>
</dbReference>
<dbReference type="NCBIfam" id="TIGR00768">
    <property type="entry name" value="rimK_fam"/>
    <property type="match status" value="1"/>
</dbReference>
<dbReference type="RefSeq" id="WP_310306984.1">
    <property type="nucleotide sequence ID" value="NZ_BAAAXB010000001.1"/>
</dbReference>
<proteinExistence type="inferred from homology"/>
<evidence type="ECO:0000256" key="7">
    <source>
        <dbReference type="ARBA" id="ARBA00022840"/>
    </source>
</evidence>
<evidence type="ECO:0000256" key="8">
    <source>
        <dbReference type="ARBA" id="ARBA00022842"/>
    </source>
</evidence>
<keyword evidence="8" id="KW-0460">Magnesium</keyword>
<dbReference type="SUPFAM" id="SSF52440">
    <property type="entry name" value="PreATP-grasp domain"/>
    <property type="match status" value="1"/>
</dbReference>
<protein>
    <submittedName>
        <fullName evidence="12">[lysine-biosynthesis-protein LysW]--L-2-aminoadipate ligase</fullName>
        <ecNumber evidence="12">6.3.2.43</ecNumber>
    </submittedName>
</protein>
<evidence type="ECO:0000256" key="5">
    <source>
        <dbReference type="ARBA" id="ARBA00022723"/>
    </source>
</evidence>
<dbReference type="InterPro" id="IPR054562">
    <property type="entry name" value="LysX/ArgX_preATP_grasp"/>
</dbReference>
<evidence type="ECO:0000313" key="13">
    <source>
        <dbReference type="Proteomes" id="UP001268819"/>
    </source>
</evidence>
<dbReference type="EC" id="6.3.2.43" evidence="12"/>
<dbReference type="Gene3D" id="3.30.1490.20">
    <property type="entry name" value="ATP-grasp fold, A domain"/>
    <property type="match status" value="1"/>
</dbReference>
<comment type="cofactor">
    <cofactor evidence="1">
        <name>Mg(2+)</name>
        <dbReference type="ChEBI" id="CHEBI:18420"/>
    </cofactor>
</comment>
<keyword evidence="13" id="KW-1185">Reference proteome</keyword>
<dbReference type="Gene3D" id="3.40.50.20">
    <property type="match status" value="1"/>
</dbReference>
<dbReference type="PROSITE" id="PS50975">
    <property type="entry name" value="ATP_GRASP"/>
    <property type="match status" value="1"/>
</dbReference>
<dbReference type="EMBL" id="JAVDSG010000001">
    <property type="protein sequence ID" value="MDR6593997.1"/>
    <property type="molecule type" value="Genomic_DNA"/>
</dbReference>
<organism evidence="12 13">
    <name type="scientific">Saccharothrix longispora</name>
    <dbReference type="NCBI Taxonomy" id="33920"/>
    <lineage>
        <taxon>Bacteria</taxon>
        <taxon>Bacillati</taxon>
        <taxon>Actinomycetota</taxon>
        <taxon>Actinomycetes</taxon>
        <taxon>Pseudonocardiales</taxon>
        <taxon>Pseudonocardiaceae</taxon>
        <taxon>Saccharothrix</taxon>
    </lineage>
</organism>
<comment type="pathway">
    <text evidence="9">Amino-acid biosynthesis.</text>
</comment>
<dbReference type="Proteomes" id="UP001268819">
    <property type="component" value="Unassembled WGS sequence"/>
</dbReference>
<keyword evidence="6 10" id="KW-0547">Nucleotide-binding</keyword>
<comment type="similarity">
    <text evidence="2">Belongs to the RimK family. LysX subfamily.</text>
</comment>
<dbReference type="InterPro" id="IPR013815">
    <property type="entry name" value="ATP_grasp_subdomain_1"/>
</dbReference>
<evidence type="ECO:0000256" key="10">
    <source>
        <dbReference type="PROSITE-ProRule" id="PRU00409"/>
    </source>
</evidence>
<reference evidence="12 13" key="1">
    <citation type="submission" date="2023-07" db="EMBL/GenBank/DDBJ databases">
        <title>Sequencing the genomes of 1000 actinobacteria strains.</title>
        <authorList>
            <person name="Klenk H.-P."/>
        </authorList>
    </citation>
    <scope>NUCLEOTIDE SEQUENCE [LARGE SCALE GENOMIC DNA]</scope>
    <source>
        <strain evidence="12 13">DSM 43749</strain>
    </source>
</reference>
<keyword evidence="5" id="KW-0479">Metal-binding</keyword>
<dbReference type="InterPro" id="IPR011870">
    <property type="entry name" value="LysX_arch"/>
</dbReference>
<sequence>MDLPVAVLASRIRLEEKLLLAELRRRGTQVEVIDTRRALFELDERRPPYAGVITREISHTRNAYATRILEHAGLTVVNGADVIALCGDKLLTTLALRAAGLPVPRAAVSLSPEHALDHLESFGFPSVVKPVNGSWGHLSARPTDRNSAEILLEHRAALPSPQHQVVYVQEYVDKPGRDLKCYVMGGEVVGVIYKISDEWRTNTARGGRVERCEPDEELTKLLRATADAIGDGVLGIDVLEDRDGRYLVNEVNHTPEFHGALEVLSVDLVGAYVDFALDRLGLGGSA</sequence>
<dbReference type="Gene3D" id="3.30.470.20">
    <property type="entry name" value="ATP-grasp fold, B domain"/>
    <property type="match status" value="1"/>
</dbReference>
<evidence type="ECO:0000256" key="4">
    <source>
        <dbReference type="ARBA" id="ARBA00022605"/>
    </source>
</evidence>
<dbReference type="InterPro" id="IPR013651">
    <property type="entry name" value="ATP-grasp_RimK-type"/>
</dbReference>
<keyword evidence="4" id="KW-0028">Amino-acid biosynthesis</keyword>
<gene>
    <name evidence="12" type="ORF">J2S66_002381</name>
</gene>
<evidence type="ECO:0000256" key="1">
    <source>
        <dbReference type="ARBA" id="ARBA00001946"/>
    </source>
</evidence>
<dbReference type="InterPro" id="IPR011761">
    <property type="entry name" value="ATP-grasp"/>
</dbReference>
<dbReference type="GO" id="GO:0016874">
    <property type="term" value="F:ligase activity"/>
    <property type="evidence" value="ECO:0007669"/>
    <property type="project" value="UniProtKB-KW"/>
</dbReference>
<dbReference type="InterPro" id="IPR004666">
    <property type="entry name" value="Rp_bS6_RimK/Lys_biosynth_LsyX"/>
</dbReference>
<keyword evidence="7 10" id="KW-0067">ATP-binding</keyword>
<feature type="domain" description="ATP-grasp" evidence="11">
    <location>
        <begin position="93"/>
        <end position="277"/>
    </location>
</feature>
<dbReference type="PANTHER" id="PTHR21621:SF2">
    <property type="entry name" value="COENZYME GAMMA-F420-2:ALPHA-L-GLUTAMATE LIGASE"/>
    <property type="match status" value="1"/>
</dbReference>
<evidence type="ECO:0000259" key="11">
    <source>
        <dbReference type="PROSITE" id="PS50975"/>
    </source>
</evidence>
<dbReference type="PANTHER" id="PTHR21621">
    <property type="entry name" value="RIBOSOMAL PROTEIN S6 MODIFICATION PROTEIN"/>
    <property type="match status" value="1"/>
</dbReference>
<dbReference type="Pfam" id="PF22626">
    <property type="entry name" value="LysX_preATP_grasp"/>
    <property type="match status" value="1"/>
</dbReference>